<protein>
    <submittedName>
        <fullName evidence="1">YdjB</fullName>
    </submittedName>
</protein>
<name>A0A0E1X9N0_9HYPH</name>
<evidence type="ECO:0000313" key="1">
    <source>
        <dbReference type="EMBL" id="EEZ29927.1"/>
    </source>
</evidence>
<accession>A0A0E1X9N0</accession>
<dbReference type="Gene3D" id="3.30.2130.10">
    <property type="entry name" value="VC0802-like"/>
    <property type="match status" value="1"/>
</dbReference>
<dbReference type="AlphaFoldDB" id="A0A0E1X9N0"/>
<sequence length="158" mass="17080">MECAREAKLRPTAAMAIRRTSIMYDLQFHLMNRPGTLAELGEAMGRAGVPFEGGGVFSNGDQAIAHFLFLDGEAAARAAAEAGIPVIAIRNPLIRRLKQGTPGQLGAISRALAEAGVNVLVQYSDHRNRLVLICDQEDVARRVTEEWSVGDDLPIEAQ</sequence>
<dbReference type="HOGENOM" id="CLU_136684_0_0_5"/>
<organism evidence="1">
    <name type="scientific">Brucella pinnipedialis M292/94/1</name>
    <dbReference type="NCBI Taxonomy" id="520462"/>
    <lineage>
        <taxon>Bacteria</taxon>
        <taxon>Pseudomonadati</taxon>
        <taxon>Pseudomonadota</taxon>
        <taxon>Alphaproteobacteria</taxon>
        <taxon>Hyphomicrobiales</taxon>
        <taxon>Brucellaceae</taxon>
        <taxon>Brucella/Ochrobactrum group</taxon>
        <taxon>Brucella</taxon>
    </lineage>
</organism>
<dbReference type="CDD" id="cd02116">
    <property type="entry name" value="ACT"/>
    <property type="match status" value="1"/>
</dbReference>
<reference evidence="1" key="1">
    <citation type="submission" date="2009-01" db="EMBL/GenBank/DDBJ databases">
        <title>The Genome Sequence of Brucella pinnipedialis M292/94/1.</title>
        <authorList>
            <consortium name="The Broad Institute Genome Sequencing Platform"/>
            <person name="Ward D."/>
            <person name="Young S.K."/>
            <person name="Kodira C.D."/>
            <person name="Zeng Q."/>
            <person name="Koehrsen M."/>
            <person name="Alvarado L."/>
            <person name="Berlin A."/>
            <person name="Borenstein D."/>
            <person name="Chen Z."/>
            <person name="Engels R."/>
            <person name="Freedman E."/>
            <person name="Gellesch M."/>
            <person name="Goldberg J."/>
            <person name="Griggs A."/>
            <person name="Gujja S."/>
            <person name="Heiman D."/>
            <person name="Hepburn T."/>
            <person name="Howarth C."/>
            <person name="Jen D."/>
            <person name="Larson L."/>
            <person name="Lewis B."/>
            <person name="Mehta T."/>
            <person name="Park D."/>
            <person name="Pearson M."/>
            <person name="Roberts A."/>
            <person name="Saif S."/>
            <person name="Shea T."/>
            <person name="Shenoy N."/>
            <person name="Sisk P."/>
            <person name="Stolte C."/>
            <person name="Sykes S."/>
            <person name="Walk T."/>
            <person name="White J."/>
            <person name="Yandava C."/>
            <person name="Whatmore A.M."/>
            <person name="Perrett L.L."/>
            <person name="O'Callaghan D."/>
            <person name="Nusbaum C."/>
            <person name="Galagan J."/>
            <person name="Birren B."/>
        </authorList>
    </citation>
    <scope>NUCLEOTIDE SEQUENCE [LARGE SCALE GENOMIC DNA]</scope>
    <source>
        <strain evidence="1">M292/94/1</strain>
    </source>
</reference>
<proteinExistence type="predicted"/>
<gene>
    <name evidence="1" type="ORF">BALG_00046</name>
</gene>
<dbReference type="EMBL" id="EQ999546">
    <property type="protein sequence ID" value="EEZ29927.1"/>
    <property type="molecule type" value="Genomic_DNA"/>
</dbReference>
<dbReference type="Proteomes" id="UP000004659">
    <property type="component" value="Unassembled WGS sequence"/>
</dbReference>